<proteinExistence type="predicted"/>
<name>X0JW63_FUSO5</name>
<gene>
    <name evidence="1" type="ORF">FOIG_04096</name>
</gene>
<dbReference type="HOGENOM" id="CLU_2096978_0_0_1"/>
<organism evidence="1">
    <name type="scientific">Fusarium odoratissimum (strain NRRL 54006)</name>
    <dbReference type="NCBI Taxonomy" id="1089451"/>
    <lineage>
        <taxon>Eukaryota</taxon>
        <taxon>Fungi</taxon>
        <taxon>Dikarya</taxon>
        <taxon>Ascomycota</taxon>
        <taxon>Pezizomycotina</taxon>
        <taxon>Sordariomycetes</taxon>
        <taxon>Hypocreomycetidae</taxon>
        <taxon>Hypocreales</taxon>
        <taxon>Nectriaceae</taxon>
        <taxon>Fusarium</taxon>
        <taxon>Fusarium oxysporum species complex</taxon>
        <taxon>Fusarium oxysporum f. sp. cubense (strain race 4)</taxon>
    </lineage>
</organism>
<dbReference type="AlphaFoldDB" id="X0JW63"/>
<protein>
    <submittedName>
        <fullName evidence="1">Uncharacterized protein</fullName>
    </submittedName>
</protein>
<reference evidence="1" key="2">
    <citation type="submission" date="2012-05" db="EMBL/GenBank/DDBJ databases">
        <title>The Genome Annotation of Fusarium oxysporum II5.</title>
        <authorList>
            <consortium name="The Broad Institute Genomics Platform"/>
            <person name="Ma L.-J."/>
            <person name="Corby-Kistler H."/>
            <person name="Broz K."/>
            <person name="Gale L.R."/>
            <person name="Jonkers W."/>
            <person name="O'Donnell K."/>
            <person name="Ploetz R."/>
            <person name="Steinberg C."/>
            <person name="Schwartz D.C."/>
            <person name="VanEtten H."/>
            <person name="Zhou S."/>
            <person name="Young S.K."/>
            <person name="Zeng Q."/>
            <person name="Gargeya S."/>
            <person name="Fitzgerald M."/>
            <person name="Abouelleil A."/>
            <person name="Alvarado L."/>
            <person name="Chapman S.B."/>
            <person name="Gainer-Dewar J."/>
            <person name="Goldberg J."/>
            <person name="Griggs A."/>
            <person name="Gujja S."/>
            <person name="Hansen M."/>
            <person name="Howarth C."/>
            <person name="Imamovic A."/>
            <person name="Ireland A."/>
            <person name="Larimer J."/>
            <person name="McCowan C."/>
            <person name="Murphy C."/>
            <person name="Pearson M."/>
            <person name="Poon T.W."/>
            <person name="Priest M."/>
            <person name="Roberts A."/>
            <person name="Saif S."/>
            <person name="Shea T."/>
            <person name="Sykes S."/>
            <person name="Wortman J."/>
            <person name="Nusbaum C."/>
            <person name="Birren B."/>
        </authorList>
    </citation>
    <scope>NUCLEOTIDE SEQUENCE</scope>
    <source>
        <strain evidence="1">54006</strain>
    </source>
</reference>
<dbReference type="VEuPathDB" id="FungiDB:FOIG_04096"/>
<dbReference type="GeneID" id="42029271"/>
<reference evidence="1" key="1">
    <citation type="submission" date="2011-11" db="EMBL/GenBank/DDBJ databases">
        <title>The Genome Sequence of Fusarium oxysporum II5.</title>
        <authorList>
            <consortium name="The Broad Institute Genome Sequencing Platform"/>
            <person name="Ma L.-J."/>
            <person name="Gale L.R."/>
            <person name="Schwartz D.C."/>
            <person name="Zhou S."/>
            <person name="Corby-Kistler H."/>
            <person name="Young S.K."/>
            <person name="Zeng Q."/>
            <person name="Gargeya S."/>
            <person name="Fitzgerald M."/>
            <person name="Haas B."/>
            <person name="Abouelleil A."/>
            <person name="Alvarado L."/>
            <person name="Arachchi H.M."/>
            <person name="Berlin A."/>
            <person name="Brown A."/>
            <person name="Chapman S.B."/>
            <person name="Chen Z."/>
            <person name="Dunbar C."/>
            <person name="Freedman E."/>
            <person name="Gearin G."/>
            <person name="Goldberg J."/>
            <person name="Griggs A."/>
            <person name="Gujja S."/>
            <person name="Heiman D."/>
            <person name="Howarth C."/>
            <person name="Larson L."/>
            <person name="Lui A."/>
            <person name="MacDonald P.J.P."/>
            <person name="Montmayeur A."/>
            <person name="Murphy C."/>
            <person name="Neiman D."/>
            <person name="Pearson M."/>
            <person name="Priest M."/>
            <person name="Roberts A."/>
            <person name="Saif S."/>
            <person name="Shea T."/>
            <person name="Shenoy N."/>
            <person name="Sisk P."/>
            <person name="Stolte C."/>
            <person name="Sykes S."/>
            <person name="Wortman J."/>
            <person name="Nusbaum C."/>
            <person name="Birren B."/>
        </authorList>
    </citation>
    <scope>NUCLEOTIDE SEQUENCE [LARGE SCALE GENOMIC DNA]</scope>
    <source>
        <strain evidence="1">54006</strain>
    </source>
</reference>
<sequence>MAASYSLRLFRRAILLSSYARKWSDRLIDREVEWAVKEEEKTRGLRGRSFMVGHEDVEKEGAWVGRLADVLAQGERIEAVSFPSRPQGAWAVRHQAFAAVEDGEARGNCLAPEETG</sequence>
<dbReference type="RefSeq" id="XP_031067628.1">
    <property type="nucleotide sequence ID" value="XM_031202181.1"/>
</dbReference>
<dbReference type="Proteomes" id="UP000030685">
    <property type="component" value="Unassembled WGS sequence"/>
</dbReference>
<dbReference type="EMBL" id="JH658276">
    <property type="protein sequence ID" value="EXM05539.1"/>
    <property type="molecule type" value="Genomic_DNA"/>
</dbReference>
<evidence type="ECO:0000313" key="1">
    <source>
        <dbReference type="EMBL" id="EXM05539.1"/>
    </source>
</evidence>
<accession>X0JW63</accession>